<dbReference type="EMBL" id="FOUR01000003">
    <property type="protein sequence ID" value="SFM92781.1"/>
    <property type="molecule type" value="Genomic_DNA"/>
</dbReference>
<accession>A0A1I4UV00</accession>
<dbReference type="Proteomes" id="UP000199339">
    <property type="component" value="Unassembled WGS sequence"/>
</dbReference>
<sequence length="85" mass="9357">MTPQDTQGAVAHWSVQDMLREYLTTGRMAEVVYRDGAGQVCIAHDIIRDVFSRAGKDFILLGRGEMVGVDHVITIDGKFPTVSCC</sequence>
<protein>
    <submittedName>
        <fullName evidence="1">Rho-binding antiterminator</fullName>
    </submittedName>
</protein>
<evidence type="ECO:0000313" key="2">
    <source>
        <dbReference type="Proteomes" id="UP000199339"/>
    </source>
</evidence>
<gene>
    <name evidence="1" type="ORF">SAMN04487961_1591</name>
</gene>
<evidence type="ECO:0000313" key="1">
    <source>
        <dbReference type="EMBL" id="SFM92781.1"/>
    </source>
</evidence>
<reference evidence="2" key="1">
    <citation type="submission" date="2016-10" db="EMBL/GenBank/DDBJ databases">
        <authorList>
            <person name="Varghese N."/>
            <person name="Submissions S."/>
        </authorList>
    </citation>
    <scope>NUCLEOTIDE SEQUENCE [LARGE SCALE GENOMIC DNA]</scope>
    <source>
        <strain evidence="2">CGMCC 1.6775</strain>
    </source>
</reference>
<organism evidence="1 2">
    <name type="scientific">Marinobacter pelagius</name>
    <dbReference type="NCBI Taxonomy" id="379482"/>
    <lineage>
        <taxon>Bacteria</taxon>
        <taxon>Pseudomonadati</taxon>
        <taxon>Pseudomonadota</taxon>
        <taxon>Gammaproteobacteria</taxon>
        <taxon>Pseudomonadales</taxon>
        <taxon>Marinobacteraceae</taxon>
        <taxon>Marinobacter</taxon>
    </lineage>
</organism>
<dbReference type="RefSeq" id="WP_092001332.1">
    <property type="nucleotide sequence ID" value="NZ_FOUR01000003.1"/>
</dbReference>
<keyword evidence="2" id="KW-1185">Reference proteome</keyword>
<proteinExistence type="predicted"/>
<dbReference type="AlphaFoldDB" id="A0A1I4UV00"/>
<dbReference type="OrthoDB" id="5344363at2"/>
<name>A0A1I4UV00_9GAMM</name>